<name>A0ABT7DTE1_9NEIS</name>
<dbReference type="EC" id="1.3.98.3" evidence="15"/>
<proteinExistence type="inferred from homology"/>
<keyword evidence="9 15" id="KW-0560">Oxidoreductase</keyword>
<comment type="subunit">
    <text evidence="4">Monomer.</text>
</comment>
<keyword evidence="5 15" id="KW-0004">4Fe-4S</keyword>
<keyword evidence="11 15" id="KW-0411">Iron-sulfur</keyword>
<evidence type="ECO:0000256" key="12">
    <source>
        <dbReference type="ARBA" id="ARBA00023244"/>
    </source>
</evidence>
<dbReference type="Pfam" id="PF06969">
    <property type="entry name" value="HemN_C"/>
    <property type="match status" value="1"/>
</dbReference>
<evidence type="ECO:0000256" key="15">
    <source>
        <dbReference type="PIRNR" id="PIRNR000167"/>
    </source>
</evidence>
<keyword evidence="10 15" id="KW-0408">Iron</keyword>
<sequence length="475" mass="53580">MNTLPFPSPLARASELQRVEFDRELIRRYDGKGPRYTSYPTADRFIEAYTAETYANWVGKRQLGAVSHTLSLYVHLPFCNTVCYYCACNKVITANRNHADKYLDYLEREIAMQRALIEGPAKVDQLHFGGGTPTFLSDAQLERLMTTIRHHFDLQPNGEFSIEIDPRKVAPATIALLARLGFNRMSVGVQDVNPQVQQAVNRVQSIDDTIGAIKGARSHGFKSVSIDLIYGLPLQTPASMHETIRTVIDMDPDRIALYSYAHLPKLFKPQRQIDEQQLPSAASKLDILQQSVEQLLAAGYLYIGMDHFAKPGDELAVALRQGRLHRNFQGYSTHADCDMLGLGVSAIGKVGPTYSQNQRSLDDYYDMIDRGELPIMRGMVLSADDLVRRAVIQALMCQFELSFEPIETAYLIEFDSYFASELQRLQALAEDGLIQFEPGRLVVTPKGRFLVRVIAMVFDKYLQAEEASHRYSKVI</sequence>
<dbReference type="GO" id="GO:0051989">
    <property type="term" value="F:coproporphyrinogen dehydrogenase activity"/>
    <property type="evidence" value="ECO:0007669"/>
    <property type="project" value="UniProtKB-EC"/>
</dbReference>
<comment type="catalytic activity">
    <reaction evidence="14 15">
        <text>coproporphyrinogen III + 2 S-adenosyl-L-methionine = protoporphyrinogen IX + 2 5'-deoxyadenosine + 2 L-methionine + 2 CO2</text>
        <dbReference type="Rhea" id="RHEA:15425"/>
        <dbReference type="ChEBI" id="CHEBI:16526"/>
        <dbReference type="ChEBI" id="CHEBI:17319"/>
        <dbReference type="ChEBI" id="CHEBI:57307"/>
        <dbReference type="ChEBI" id="CHEBI:57309"/>
        <dbReference type="ChEBI" id="CHEBI:57844"/>
        <dbReference type="ChEBI" id="CHEBI:59789"/>
        <dbReference type="EC" id="1.3.98.3"/>
    </reaction>
</comment>
<gene>
    <name evidence="17" type="primary">hemN</name>
    <name evidence="17" type="ORF">PZA18_04695</name>
</gene>
<evidence type="ECO:0000256" key="5">
    <source>
        <dbReference type="ARBA" id="ARBA00022485"/>
    </source>
</evidence>
<reference evidence="17" key="1">
    <citation type="submission" date="2023-03" db="EMBL/GenBank/DDBJ databases">
        <title>Chitinimonas shenzhenensis gen. nov., sp. nov., a novel member of family Burkholderiaceae isolated from activated sludge collected in Shen Zhen, China.</title>
        <authorList>
            <person name="Wang X."/>
        </authorList>
    </citation>
    <scope>NUCLEOTIDE SEQUENCE</scope>
    <source>
        <strain evidence="17">DQS-5</strain>
    </source>
</reference>
<keyword evidence="7 15" id="KW-0949">S-adenosyl-L-methionine</keyword>
<dbReference type="NCBIfam" id="TIGR00538">
    <property type="entry name" value="hemN"/>
    <property type="match status" value="1"/>
</dbReference>
<comment type="subcellular location">
    <subcellularLocation>
        <location evidence="1 15">Cytoplasm</location>
    </subcellularLocation>
</comment>
<dbReference type="PANTHER" id="PTHR13932:SF6">
    <property type="entry name" value="OXYGEN-INDEPENDENT COPROPORPHYRINOGEN III OXIDASE"/>
    <property type="match status" value="1"/>
</dbReference>
<comment type="cofactor">
    <cofactor evidence="15">
        <name>[4Fe-4S] cluster</name>
        <dbReference type="ChEBI" id="CHEBI:49883"/>
    </cofactor>
    <text evidence="15">Binds 1 [4Fe-4S] cluster. The cluster is coordinated with 3 cysteines and an exchangeable S-adenosyl-L-methionine.</text>
</comment>
<evidence type="ECO:0000256" key="13">
    <source>
        <dbReference type="ARBA" id="ARBA00024295"/>
    </source>
</evidence>
<dbReference type="SFLD" id="SFLDS00029">
    <property type="entry name" value="Radical_SAM"/>
    <property type="match status" value="1"/>
</dbReference>
<keyword evidence="6 15" id="KW-0963">Cytoplasm</keyword>
<comment type="similarity">
    <text evidence="3 15">Belongs to the anaerobic coproporphyrinogen-III oxidase family.</text>
</comment>
<evidence type="ECO:0000256" key="7">
    <source>
        <dbReference type="ARBA" id="ARBA00022691"/>
    </source>
</evidence>
<evidence type="ECO:0000256" key="8">
    <source>
        <dbReference type="ARBA" id="ARBA00022723"/>
    </source>
</evidence>
<evidence type="ECO:0000313" key="17">
    <source>
        <dbReference type="EMBL" id="MDK2123347.1"/>
    </source>
</evidence>
<dbReference type="Pfam" id="PF04055">
    <property type="entry name" value="Radical_SAM"/>
    <property type="match status" value="1"/>
</dbReference>
<dbReference type="InterPro" id="IPR023404">
    <property type="entry name" value="rSAM_horseshoe"/>
</dbReference>
<comment type="pathway">
    <text evidence="2 15">Porphyrin-containing compound metabolism; protoporphyrin-IX biosynthesis; protoporphyrinogen-IX from coproporphyrinogen-III (AdoMet route): step 1/1.</text>
</comment>
<keyword evidence="8 15" id="KW-0479">Metal-binding</keyword>
<dbReference type="PIRSF" id="PIRSF000167">
    <property type="entry name" value="HemN"/>
    <property type="match status" value="1"/>
</dbReference>
<organism evidence="17 18">
    <name type="scientific">Parachitinimonas caeni</name>
    <dbReference type="NCBI Taxonomy" id="3031301"/>
    <lineage>
        <taxon>Bacteria</taxon>
        <taxon>Pseudomonadati</taxon>
        <taxon>Pseudomonadota</taxon>
        <taxon>Betaproteobacteria</taxon>
        <taxon>Neisseriales</taxon>
        <taxon>Chitinibacteraceae</taxon>
        <taxon>Parachitinimonas</taxon>
    </lineage>
</organism>
<evidence type="ECO:0000256" key="3">
    <source>
        <dbReference type="ARBA" id="ARBA00005493"/>
    </source>
</evidence>
<evidence type="ECO:0000256" key="10">
    <source>
        <dbReference type="ARBA" id="ARBA00023004"/>
    </source>
</evidence>
<accession>A0ABT7DTE1</accession>
<dbReference type="InterPro" id="IPR004558">
    <property type="entry name" value="Coprogen_oxidase_HemN"/>
</dbReference>
<dbReference type="InterPro" id="IPR007197">
    <property type="entry name" value="rSAM"/>
</dbReference>
<evidence type="ECO:0000256" key="11">
    <source>
        <dbReference type="ARBA" id="ARBA00023014"/>
    </source>
</evidence>
<evidence type="ECO:0000256" key="6">
    <source>
        <dbReference type="ARBA" id="ARBA00022490"/>
    </source>
</evidence>
<dbReference type="InterPro" id="IPR058240">
    <property type="entry name" value="rSAM_sf"/>
</dbReference>
<dbReference type="Gene3D" id="3.80.30.20">
    <property type="entry name" value="tm_1862 like domain"/>
    <property type="match status" value="1"/>
</dbReference>
<evidence type="ECO:0000256" key="14">
    <source>
        <dbReference type="ARBA" id="ARBA00048321"/>
    </source>
</evidence>
<evidence type="ECO:0000256" key="9">
    <source>
        <dbReference type="ARBA" id="ARBA00023002"/>
    </source>
</evidence>
<dbReference type="InterPro" id="IPR034505">
    <property type="entry name" value="Coproporphyrinogen-III_oxidase"/>
</dbReference>
<dbReference type="SFLD" id="SFLDG01082">
    <property type="entry name" value="B12-binding_domain_containing"/>
    <property type="match status" value="1"/>
</dbReference>
<evidence type="ECO:0000256" key="2">
    <source>
        <dbReference type="ARBA" id="ARBA00004785"/>
    </source>
</evidence>
<comment type="function">
    <text evidence="13">Involved in the heme biosynthesis. Catalyzes the anaerobic oxidative decarboxylation of propionate groups of rings A and B of coproporphyrinogen III to yield the vinyl groups in protoporphyrinogen IX.</text>
</comment>
<dbReference type="RefSeq" id="WP_284099637.1">
    <property type="nucleotide sequence ID" value="NZ_JARRAF010000004.1"/>
</dbReference>
<keyword evidence="12 15" id="KW-0627">Porphyrin biosynthesis</keyword>
<dbReference type="InterPro" id="IPR006638">
    <property type="entry name" value="Elp3/MiaA/NifB-like_rSAM"/>
</dbReference>
<evidence type="ECO:0000256" key="4">
    <source>
        <dbReference type="ARBA" id="ARBA00011245"/>
    </source>
</evidence>
<keyword evidence="18" id="KW-1185">Reference proteome</keyword>
<dbReference type="PANTHER" id="PTHR13932">
    <property type="entry name" value="COPROPORPHYRINIGEN III OXIDASE"/>
    <property type="match status" value="1"/>
</dbReference>
<dbReference type="Proteomes" id="UP001172778">
    <property type="component" value="Unassembled WGS sequence"/>
</dbReference>
<dbReference type="Gene3D" id="1.10.10.920">
    <property type="match status" value="1"/>
</dbReference>
<protein>
    <recommendedName>
        <fullName evidence="15">Coproporphyrinogen-III oxidase</fullName>
        <ecNumber evidence="15">1.3.98.3</ecNumber>
    </recommendedName>
</protein>
<feature type="domain" description="Radical SAM core" evidence="16">
    <location>
        <begin position="64"/>
        <end position="298"/>
    </location>
</feature>
<evidence type="ECO:0000256" key="1">
    <source>
        <dbReference type="ARBA" id="ARBA00004496"/>
    </source>
</evidence>
<dbReference type="EMBL" id="JARRAF010000004">
    <property type="protein sequence ID" value="MDK2123347.1"/>
    <property type="molecule type" value="Genomic_DNA"/>
</dbReference>
<dbReference type="PROSITE" id="PS51918">
    <property type="entry name" value="RADICAL_SAM"/>
    <property type="match status" value="1"/>
</dbReference>
<dbReference type="SFLD" id="SFLDG01065">
    <property type="entry name" value="anaerobic_coproporphyrinogen-I"/>
    <property type="match status" value="1"/>
</dbReference>
<evidence type="ECO:0000259" key="16">
    <source>
        <dbReference type="PROSITE" id="PS51918"/>
    </source>
</evidence>
<dbReference type="CDD" id="cd01335">
    <property type="entry name" value="Radical_SAM"/>
    <property type="match status" value="1"/>
</dbReference>
<evidence type="ECO:0000313" key="18">
    <source>
        <dbReference type="Proteomes" id="UP001172778"/>
    </source>
</evidence>
<dbReference type="InterPro" id="IPR010723">
    <property type="entry name" value="HemN_C"/>
</dbReference>
<dbReference type="SUPFAM" id="SSF102114">
    <property type="entry name" value="Radical SAM enzymes"/>
    <property type="match status" value="1"/>
</dbReference>
<dbReference type="SMART" id="SM00729">
    <property type="entry name" value="Elp3"/>
    <property type="match status" value="1"/>
</dbReference>
<comment type="caution">
    <text evidence="17">The sequence shown here is derived from an EMBL/GenBank/DDBJ whole genome shotgun (WGS) entry which is preliminary data.</text>
</comment>